<comment type="caution">
    <text evidence="4">The sequence shown here is derived from an EMBL/GenBank/DDBJ whole genome shotgun (WGS) entry which is preliminary data.</text>
</comment>
<protein>
    <recommendedName>
        <fullName evidence="3">Ubiquitin-like domain-containing protein</fullName>
    </recommendedName>
</protein>
<dbReference type="InterPro" id="IPR029071">
    <property type="entry name" value="Ubiquitin-like_domsf"/>
</dbReference>
<name>A0A438NBM7_EXOME</name>
<gene>
    <name evidence="4" type="ORF">B0A52_02306</name>
</gene>
<dbReference type="Proteomes" id="UP000288859">
    <property type="component" value="Unassembled WGS sequence"/>
</dbReference>
<dbReference type="SUPFAM" id="SSF54236">
    <property type="entry name" value="Ubiquitin-like"/>
    <property type="match status" value="1"/>
</dbReference>
<dbReference type="GO" id="GO:0034657">
    <property type="term" value="C:GID complex"/>
    <property type="evidence" value="ECO:0007669"/>
    <property type="project" value="TreeGrafter"/>
</dbReference>
<feature type="compositionally biased region" description="Low complexity" evidence="2">
    <location>
        <begin position="69"/>
        <end position="80"/>
    </location>
</feature>
<dbReference type="EMBL" id="NAJM01000009">
    <property type="protein sequence ID" value="RVX73179.1"/>
    <property type="molecule type" value="Genomic_DNA"/>
</dbReference>
<evidence type="ECO:0000313" key="4">
    <source>
        <dbReference type="EMBL" id="RVX73179.1"/>
    </source>
</evidence>
<dbReference type="GO" id="GO:0006623">
    <property type="term" value="P:protein targeting to vacuole"/>
    <property type="evidence" value="ECO:0007669"/>
    <property type="project" value="TreeGrafter"/>
</dbReference>
<sequence length="646" mass="72060">MHTNARDQDLDLNLVGASSRDLADDLNNKSVEQDVHNSRAEFYVPVEAGDQWRMEQGLRSDSVATADKSPTTSNSSSPTSFVQDRKRGFCGTPSSPGLPRIDQELNWSADQEHETFSHRCLRPQYPSATFQPYSVFKGTQQSDRQTYNVEVTILTVDIEQASMSGYLQICGLTPDHPTLTTFFTGEIIGGPDQRYTFRTGDPSWGASDKTDLTHWARFPAWRPLSLQAKRNINFAYPTNHEDWWQQEHIFMRWKEHFLVPDYKLKSIQGASFEGFYYICFNQVEGRVSGIYFHSKSERYQQLELKHEGKQGVWGRGGCCSSRPSTPENAQHGRPNSAPQVRHASQEITSQTAINGGSHDAGVRTFPTASGLSIHHSETSRSALSTPRQSTHAHGRSRQDQRTPSLAEHYNLPLQPPKEWKSSGRTWTRSQLQRERYEFFETRVTGRREVWDGLKSVLECLREGDLADAQGILDALGVTLPTGRIEAGSYDEMGNLYKIPEAVVSDPVNVIEDADEDGQTVMGSSEVDVIAAKLEAAEGGNASLTQEDSNGEKAKEAKGKAVVEKDALKVKCRLSDRGGPDVIVPLGRNQRVGALSQRIRDETDVPPKAKIKIAYLGRIFDDKLTLLEQGWKEGHVVNALIVGRLNG</sequence>
<dbReference type="InterPro" id="IPR032752">
    <property type="entry name" value="DC-UbP/UBTD2_N"/>
</dbReference>
<reference evidence="4 5" key="1">
    <citation type="submission" date="2017-03" db="EMBL/GenBank/DDBJ databases">
        <title>Genomes of endolithic fungi from Antarctica.</title>
        <authorList>
            <person name="Coleine C."/>
            <person name="Masonjones S."/>
            <person name="Stajich J.E."/>
        </authorList>
    </citation>
    <scope>NUCLEOTIDE SEQUENCE [LARGE SCALE GENOMIC DNA]</scope>
    <source>
        <strain evidence="4 5">CCFEE 6314</strain>
    </source>
</reference>
<dbReference type="Pfam" id="PF09783">
    <property type="entry name" value="Vac_ImportDeg"/>
    <property type="match status" value="1"/>
</dbReference>
<dbReference type="InterPro" id="IPR038169">
    <property type="entry name" value="DC-UbP/UBTD2_N_sf"/>
</dbReference>
<dbReference type="PANTHER" id="PTHR14534">
    <property type="entry name" value="VACUOLAR IMPORT AND DEGRADATION PROTEIN 24"/>
    <property type="match status" value="1"/>
</dbReference>
<evidence type="ECO:0000259" key="3">
    <source>
        <dbReference type="PROSITE" id="PS50053"/>
    </source>
</evidence>
<dbReference type="CDD" id="cd17039">
    <property type="entry name" value="Ubl_ubiquitin_like"/>
    <property type="match status" value="1"/>
</dbReference>
<organism evidence="4 5">
    <name type="scientific">Exophiala mesophila</name>
    <name type="common">Black yeast-like fungus</name>
    <dbReference type="NCBI Taxonomy" id="212818"/>
    <lineage>
        <taxon>Eukaryota</taxon>
        <taxon>Fungi</taxon>
        <taxon>Dikarya</taxon>
        <taxon>Ascomycota</taxon>
        <taxon>Pezizomycotina</taxon>
        <taxon>Eurotiomycetes</taxon>
        <taxon>Chaetothyriomycetidae</taxon>
        <taxon>Chaetothyriales</taxon>
        <taxon>Herpotrichiellaceae</taxon>
        <taxon>Exophiala</taxon>
    </lineage>
</organism>
<evidence type="ECO:0000256" key="2">
    <source>
        <dbReference type="SAM" id="MobiDB-lite"/>
    </source>
</evidence>
<dbReference type="Gene3D" id="1.20.225.20">
    <property type="entry name" value="Ub domain-containing protein, DC-UbP/UBTD2, N-terminal domain"/>
    <property type="match status" value="1"/>
</dbReference>
<dbReference type="Pfam" id="PF16455">
    <property type="entry name" value="UBD"/>
    <property type="match status" value="1"/>
</dbReference>
<dbReference type="InterPro" id="IPR018618">
    <property type="entry name" value="GID4/10-like"/>
</dbReference>
<dbReference type="AlphaFoldDB" id="A0A438NBM7"/>
<dbReference type="VEuPathDB" id="FungiDB:PV10_08076"/>
<feature type="region of interest" description="Disordered" evidence="2">
    <location>
        <begin position="310"/>
        <end position="345"/>
    </location>
</feature>
<accession>A0A438NBM7</accession>
<proteinExistence type="inferred from homology"/>
<feature type="domain" description="Ubiquitin-like" evidence="3">
    <location>
        <begin position="567"/>
        <end position="640"/>
    </location>
</feature>
<evidence type="ECO:0000313" key="5">
    <source>
        <dbReference type="Proteomes" id="UP000288859"/>
    </source>
</evidence>
<comment type="similarity">
    <text evidence="1">Belongs to the GID4/VID24 family.</text>
</comment>
<dbReference type="GO" id="GO:0005773">
    <property type="term" value="C:vacuole"/>
    <property type="evidence" value="ECO:0007669"/>
    <property type="project" value="GOC"/>
</dbReference>
<feature type="compositionally biased region" description="Polar residues" evidence="2">
    <location>
        <begin position="379"/>
        <end position="389"/>
    </location>
</feature>
<dbReference type="GO" id="GO:0045721">
    <property type="term" value="P:negative regulation of gluconeogenesis"/>
    <property type="evidence" value="ECO:0007669"/>
    <property type="project" value="TreeGrafter"/>
</dbReference>
<dbReference type="InterPro" id="IPR000626">
    <property type="entry name" value="Ubiquitin-like_dom"/>
</dbReference>
<dbReference type="PROSITE" id="PS50053">
    <property type="entry name" value="UBIQUITIN_2"/>
    <property type="match status" value="1"/>
</dbReference>
<dbReference type="PANTHER" id="PTHR14534:SF3">
    <property type="entry name" value="GID COMPLEX SUBUNIT 4 HOMOLOG"/>
    <property type="match status" value="1"/>
</dbReference>
<dbReference type="GO" id="GO:0043161">
    <property type="term" value="P:proteasome-mediated ubiquitin-dependent protein catabolic process"/>
    <property type="evidence" value="ECO:0007669"/>
    <property type="project" value="TreeGrafter"/>
</dbReference>
<feature type="region of interest" description="Disordered" evidence="2">
    <location>
        <begin position="373"/>
        <end position="425"/>
    </location>
</feature>
<dbReference type="GO" id="GO:0007039">
    <property type="term" value="P:protein catabolic process in the vacuole"/>
    <property type="evidence" value="ECO:0007669"/>
    <property type="project" value="TreeGrafter"/>
</dbReference>
<evidence type="ECO:0000256" key="1">
    <source>
        <dbReference type="ARBA" id="ARBA00061469"/>
    </source>
</evidence>
<dbReference type="OrthoDB" id="1640476at2759"/>
<feature type="region of interest" description="Disordered" evidence="2">
    <location>
        <begin position="58"/>
        <end position="100"/>
    </location>
</feature>